<dbReference type="InterPro" id="IPR013762">
    <property type="entry name" value="Integrase-like_cat_sf"/>
</dbReference>
<sequence length="782" mass="89188">MSDKNKELVGEWVDSVVNNRRELLSAEITHAKRAKYGYLVSANYLSQTLSLDLGIIRRNNYRQLTDQVIEEMVREKIIIPGHAPAANNLRRLLLEWFEGLTPQEKADLPIFGNKINIKKVLRGELSSIIAGIRRYKLVSDTWSEIHAELMNEGILDANYLPVKSRTPKKSTTKGTLIDRYMSLAEEYMKSEKFDLPDEEQPYIQLEQLFAISASGVASRSGKSNFYNACEDLKSHYKETGNKTSYQLKELLNEFTLTRYKQYLDEKINAGSISPNHASSLLSAVRKTLNLATELKELNYGGFLDVSGYDPKRVTDQNKPYSSFERKQISHAINAGIEKVTKLIRPDIYSGSGQNPLNDDFKIRPGMGTIENARWLFENKLDCIPVHYPISKDKNIYQRKFLSIINSSDRGLQETYEEWGVIPAIDLTFIVPFLLKLAMVTGLNVESLLFLDIDDYLSSHPATGRPCLRYWKERSDGQKEYHLDLFNAELTWLTTVQSREVKKIFDAVVDLTSEIRVKASDVYKSRLFIYESSGVRTHKVVLPLIETSGEKAFRIYRALKAFVKEYDLVDDTGKPLILNISRFRPTFVSEMLENGAALRDIQLMLGHSNIETTIGYLDSLDFNTFARKKVNEKLIEIHQGTFVQKSEDNARAVIPGNKDEVIFKTPLSSCRNIFDPPDFIKKLKNFVPGKPCSQYNKCLSCENVIITKANLPELFAMQRDYLLLLERNRVMDTPYGHVIKENLELIEQIINPDNSDFSVEELSFAERASAHLDSSILVDGVIA</sequence>
<name>A0A0F9RCG1_9ZZZZ</name>
<dbReference type="SUPFAM" id="SSF56349">
    <property type="entry name" value="DNA breaking-rejoining enzymes"/>
    <property type="match status" value="1"/>
</dbReference>
<evidence type="ECO:0000256" key="1">
    <source>
        <dbReference type="ARBA" id="ARBA00023172"/>
    </source>
</evidence>
<proteinExistence type="predicted"/>
<accession>A0A0F9RCG1</accession>
<keyword evidence="1" id="KW-0233">DNA recombination</keyword>
<dbReference type="AlphaFoldDB" id="A0A0F9RCG1"/>
<dbReference type="InterPro" id="IPR002104">
    <property type="entry name" value="Integrase_catalytic"/>
</dbReference>
<dbReference type="EMBL" id="LAZR01003763">
    <property type="protein sequence ID" value="KKN14948.1"/>
    <property type="molecule type" value="Genomic_DNA"/>
</dbReference>
<organism evidence="3">
    <name type="scientific">marine sediment metagenome</name>
    <dbReference type="NCBI Taxonomy" id="412755"/>
    <lineage>
        <taxon>unclassified sequences</taxon>
        <taxon>metagenomes</taxon>
        <taxon>ecological metagenomes</taxon>
    </lineage>
</organism>
<evidence type="ECO:0000259" key="2">
    <source>
        <dbReference type="Pfam" id="PF00589"/>
    </source>
</evidence>
<reference evidence="3" key="1">
    <citation type="journal article" date="2015" name="Nature">
        <title>Complex archaea that bridge the gap between prokaryotes and eukaryotes.</title>
        <authorList>
            <person name="Spang A."/>
            <person name="Saw J.H."/>
            <person name="Jorgensen S.L."/>
            <person name="Zaremba-Niedzwiedzka K."/>
            <person name="Martijn J."/>
            <person name="Lind A.E."/>
            <person name="van Eijk R."/>
            <person name="Schleper C."/>
            <person name="Guy L."/>
            <person name="Ettema T.J."/>
        </authorList>
    </citation>
    <scope>NUCLEOTIDE SEQUENCE</scope>
</reference>
<dbReference type="GO" id="GO:0015074">
    <property type="term" value="P:DNA integration"/>
    <property type="evidence" value="ECO:0007669"/>
    <property type="project" value="InterPro"/>
</dbReference>
<dbReference type="Pfam" id="PF00589">
    <property type="entry name" value="Phage_integrase"/>
    <property type="match status" value="1"/>
</dbReference>
<dbReference type="Gene3D" id="1.10.443.10">
    <property type="entry name" value="Intergrase catalytic core"/>
    <property type="match status" value="1"/>
</dbReference>
<dbReference type="GO" id="GO:0006310">
    <property type="term" value="P:DNA recombination"/>
    <property type="evidence" value="ECO:0007669"/>
    <property type="project" value="UniProtKB-KW"/>
</dbReference>
<protein>
    <recommendedName>
        <fullName evidence="2">Tyr recombinase domain-containing protein</fullName>
    </recommendedName>
</protein>
<feature type="domain" description="Tyr recombinase" evidence="2">
    <location>
        <begin position="535"/>
        <end position="618"/>
    </location>
</feature>
<dbReference type="InterPro" id="IPR011010">
    <property type="entry name" value="DNA_brk_join_enz"/>
</dbReference>
<dbReference type="CDD" id="cd00397">
    <property type="entry name" value="DNA_BRE_C"/>
    <property type="match status" value="1"/>
</dbReference>
<evidence type="ECO:0000313" key="3">
    <source>
        <dbReference type="EMBL" id="KKN14948.1"/>
    </source>
</evidence>
<dbReference type="GO" id="GO:0003677">
    <property type="term" value="F:DNA binding"/>
    <property type="evidence" value="ECO:0007669"/>
    <property type="project" value="InterPro"/>
</dbReference>
<comment type="caution">
    <text evidence="3">The sequence shown here is derived from an EMBL/GenBank/DDBJ whole genome shotgun (WGS) entry which is preliminary data.</text>
</comment>
<gene>
    <name evidence="3" type="ORF">LCGC14_0990920</name>
</gene>